<comment type="catalytic activity">
    <reaction evidence="9">
        <text>2 a 1,2-diacyl-sn-glycero-3-phospho-(1'-sn-glycerol) = a cardiolipin + glycerol</text>
        <dbReference type="Rhea" id="RHEA:31451"/>
        <dbReference type="ChEBI" id="CHEBI:17754"/>
        <dbReference type="ChEBI" id="CHEBI:62237"/>
        <dbReference type="ChEBI" id="CHEBI:64716"/>
    </reaction>
</comment>
<organism evidence="11 12">
    <name type="scientific">Ramlibacter montanisoli</name>
    <dbReference type="NCBI Taxonomy" id="2732512"/>
    <lineage>
        <taxon>Bacteria</taxon>
        <taxon>Pseudomonadati</taxon>
        <taxon>Pseudomonadota</taxon>
        <taxon>Betaproteobacteria</taxon>
        <taxon>Burkholderiales</taxon>
        <taxon>Comamonadaceae</taxon>
        <taxon>Ramlibacter</taxon>
    </lineage>
</organism>
<keyword evidence="6 9" id="KW-0472">Membrane</keyword>
<feature type="domain" description="PLD phosphodiesterase" evidence="10">
    <location>
        <begin position="111"/>
        <end position="138"/>
    </location>
</feature>
<comment type="caution">
    <text evidence="11">The sequence shown here is derived from an EMBL/GenBank/DDBJ whole genome shotgun (WGS) entry which is preliminary data.</text>
</comment>
<evidence type="ECO:0000256" key="6">
    <source>
        <dbReference type="ARBA" id="ARBA00023136"/>
    </source>
</evidence>
<evidence type="ECO:0000256" key="5">
    <source>
        <dbReference type="ARBA" id="ARBA00023098"/>
    </source>
</evidence>
<keyword evidence="5 9" id="KW-0443">Lipid metabolism</keyword>
<keyword evidence="2 9" id="KW-0444">Lipid biosynthesis</keyword>
<keyword evidence="12" id="KW-1185">Reference proteome</keyword>
<comment type="subcellular location">
    <subcellularLocation>
        <location evidence="9">Cell membrane</location>
        <topology evidence="9">Peripheral membrane protein</topology>
    </subcellularLocation>
</comment>
<keyword evidence="7 9" id="KW-0594">Phospholipid biosynthesis</keyword>
<gene>
    <name evidence="9 11" type="primary">clsB</name>
    <name evidence="11" type="ORF">HK415_00130</name>
</gene>
<dbReference type="PANTHER" id="PTHR21248">
    <property type="entry name" value="CARDIOLIPIN SYNTHASE"/>
    <property type="match status" value="1"/>
</dbReference>
<evidence type="ECO:0000256" key="9">
    <source>
        <dbReference type="HAMAP-Rule" id="MF_01917"/>
    </source>
</evidence>
<feature type="active site" evidence="9">
    <location>
        <position position="116"/>
    </location>
</feature>
<evidence type="ECO:0000259" key="10">
    <source>
        <dbReference type="PROSITE" id="PS50035"/>
    </source>
</evidence>
<keyword evidence="3 9" id="KW-0808">Transferase</keyword>
<dbReference type="NCBIfam" id="NF008427">
    <property type="entry name" value="PRK11263.1"/>
    <property type="match status" value="1"/>
</dbReference>
<dbReference type="EC" id="2.7.8.-" evidence="9"/>
<evidence type="ECO:0000256" key="8">
    <source>
        <dbReference type="ARBA" id="ARBA00023264"/>
    </source>
</evidence>
<dbReference type="SMART" id="SM00155">
    <property type="entry name" value="PLDc"/>
    <property type="match status" value="2"/>
</dbReference>
<feature type="active site" evidence="9">
    <location>
        <position position="316"/>
    </location>
</feature>
<comment type="function">
    <text evidence="9">Catalyzes the phosphatidyl group transfer from one phosphatidylglycerol molecule to another to form cardiolipin (CL) (diphosphatidylglycerol) and glycerol.</text>
</comment>
<dbReference type="Gene3D" id="3.30.870.10">
    <property type="entry name" value="Endonuclease Chain A"/>
    <property type="match status" value="2"/>
</dbReference>
<evidence type="ECO:0000256" key="3">
    <source>
        <dbReference type="ARBA" id="ARBA00022679"/>
    </source>
</evidence>
<reference evidence="11 12" key="1">
    <citation type="submission" date="2020-05" db="EMBL/GenBank/DDBJ databases">
        <authorList>
            <person name="Khan S.A."/>
            <person name="Jeon C.O."/>
            <person name="Chun B.H."/>
        </authorList>
    </citation>
    <scope>NUCLEOTIDE SEQUENCE [LARGE SCALE GENOMIC DNA]</scope>
    <source>
        <strain evidence="11 12">B156</strain>
    </source>
</reference>
<dbReference type="InterPro" id="IPR001736">
    <property type="entry name" value="PLipase_D/transphosphatidylase"/>
</dbReference>
<proteinExistence type="inferred from homology"/>
<dbReference type="CDD" id="cd09159">
    <property type="entry name" value="PLDc_ybhO_like_2"/>
    <property type="match status" value="1"/>
</dbReference>
<dbReference type="Proteomes" id="UP000552954">
    <property type="component" value="Unassembled WGS sequence"/>
</dbReference>
<evidence type="ECO:0000313" key="11">
    <source>
        <dbReference type="EMBL" id="NNU41908.1"/>
    </source>
</evidence>
<dbReference type="Pfam" id="PF13091">
    <property type="entry name" value="PLDc_2"/>
    <property type="match status" value="2"/>
</dbReference>
<dbReference type="PANTHER" id="PTHR21248:SF23">
    <property type="entry name" value="CARDIOLIPIN SYNTHASE B"/>
    <property type="match status" value="1"/>
</dbReference>
<dbReference type="SUPFAM" id="SSF56024">
    <property type="entry name" value="Phospholipase D/nuclease"/>
    <property type="match status" value="2"/>
</dbReference>
<feature type="active site" evidence="9">
    <location>
        <position position="118"/>
    </location>
</feature>
<keyword evidence="4" id="KW-0677">Repeat</keyword>
<dbReference type="AlphaFoldDB" id="A0A849K044"/>
<dbReference type="InterPro" id="IPR030872">
    <property type="entry name" value="Cardiolipin_synth_ClsB"/>
</dbReference>
<dbReference type="EMBL" id="JABFCS010000001">
    <property type="protein sequence ID" value="NNU41908.1"/>
    <property type="molecule type" value="Genomic_DNA"/>
</dbReference>
<evidence type="ECO:0000256" key="2">
    <source>
        <dbReference type="ARBA" id="ARBA00022516"/>
    </source>
</evidence>
<dbReference type="GO" id="GO:0032049">
    <property type="term" value="P:cardiolipin biosynthetic process"/>
    <property type="evidence" value="ECO:0007669"/>
    <property type="project" value="InterPro"/>
</dbReference>
<dbReference type="CDD" id="cd09110">
    <property type="entry name" value="PLDc_CLS_1"/>
    <property type="match status" value="1"/>
</dbReference>
<evidence type="ECO:0000256" key="4">
    <source>
        <dbReference type="ARBA" id="ARBA00022737"/>
    </source>
</evidence>
<protein>
    <recommendedName>
        <fullName evidence="9">Cardiolipin synthase B</fullName>
        <shortName evidence="9">CL synthase</shortName>
        <ecNumber evidence="9">2.7.8.-</ecNumber>
    </recommendedName>
</protein>
<name>A0A849K044_9BURK</name>
<feature type="domain" description="PLD phosphodiesterase" evidence="10">
    <location>
        <begin position="309"/>
        <end position="336"/>
    </location>
</feature>
<evidence type="ECO:0000256" key="1">
    <source>
        <dbReference type="ARBA" id="ARBA00022475"/>
    </source>
</evidence>
<feature type="active site" evidence="9">
    <location>
        <position position="321"/>
    </location>
</feature>
<comment type="similarity">
    <text evidence="9">Belongs to the phospholipase D family. Cardiolipin synthase subfamily. ClsB sub-subfamily.</text>
</comment>
<accession>A0A849K044</accession>
<keyword evidence="1 9" id="KW-1003">Cell membrane</keyword>
<dbReference type="HAMAP" id="MF_01917">
    <property type="entry name" value="Cardiolipin_synth_ClsB"/>
    <property type="match status" value="1"/>
</dbReference>
<sequence length="406" mass="45971">MPHAVPPLRAGHHLQLLEGSRAFFPALVAAIDGAHREVLLETYIFDFTGSGAEVAYALERAGRRGVLVRVVIDGFGTPELPPFWQMRFDESRVQWALYSRTGAFGLLWPGQWRRLHRKLCVVDGTVGFCGGINILDDFHDPNHGTLESPRLDFSIRVEGPLVQEMLDTMRRQWNRIEAVGQLRRAHWSGALERWRAGRSHAGAPVPPPPRQGDSNVRAALLLRDNLRNRAVIERSYLRAIGRAREEIIIANAYFVPGGRMRRALINAARRGVQVHLLLQGRYEYFMQYYAARPVFGALLRAGAHIHEYAPSFLHAKVAVIDGHWSTIGSSNLDPLSLLLAREANVVVDDQRFARRLRERLLHAMVHEGKPMDPAAYDSRSPRQRVLERLALVVMRLLLIIQGKKYL</sequence>
<evidence type="ECO:0000313" key="12">
    <source>
        <dbReference type="Proteomes" id="UP000552954"/>
    </source>
</evidence>
<feature type="active site" evidence="9">
    <location>
        <position position="123"/>
    </location>
</feature>
<reference evidence="11 12" key="2">
    <citation type="submission" date="2020-06" db="EMBL/GenBank/DDBJ databases">
        <title>Ramlibacter rhizophilus sp. nov., isolated from rhizosphere soil of national flower Mugunghwa from South Korea.</title>
        <authorList>
            <person name="Zheng-Fei Y."/>
            <person name="Huan T."/>
        </authorList>
    </citation>
    <scope>NUCLEOTIDE SEQUENCE [LARGE SCALE GENOMIC DNA]</scope>
    <source>
        <strain evidence="11 12">B156</strain>
    </source>
</reference>
<evidence type="ECO:0000256" key="7">
    <source>
        <dbReference type="ARBA" id="ARBA00023209"/>
    </source>
</evidence>
<dbReference type="InterPro" id="IPR025202">
    <property type="entry name" value="PLD-like_dom"/>
</dbReference>
<keyword evidence="8 9" id="KW-1208">Phospholipid metabolism</keyword>
<feature type="active site" evidence="9">
    <location>
        <position position="314"/>
    </location>
</feature>
<dbReference type="RefSeq" id="WP_171556325.1">
    <property type="nucleotide sequence ID" value="NZ_JABFCS010000001.1"/>
</dbReference>
<dbReference type="PROSITE" id="PS50035">
    <property type="entry name" value="PLD"/>
    <property type="match status" value="2"/>
</dbReference>
<dbReference type="GO" id="GO:0005886">
    <property type="term" value="C:plasma membrane"/>
    <property type="evidence" value="ECO:0007669"/>
    <property type="project" value="UniProtKB-SubCell"/>
</dbReference>
<dbReference type="GO" id="GO:0008808">
    <property type="term" value="F:cardiolipin synthase activity"/>
    <property type="evidence" value="ECO:0007669"/>
    <property type="project" value="InterPro"/>
</dbReference>